<dbReference type="RefSeq" id="WP_108210750.1">
    <property type="nucleotide sequence ID" value="NZ_QBKI01000002.1"/>
</dbReference>
<accession>A0A2T5YPZ4</accession>
<feature type="chain" id="PRO_5015631687" evidence="1">
    <location>
        <begin position="20"/>
        <end position="334"/>
    </location>
</feature>
<feature type="signal peptide" evidence="1">
    <location>
        <begin position="1"/>
        <end position="19"/>
    </location>
</feature>
<dbReference type="EMBL" id="QBKI01000002">
    <property type="protein sequence ID" value="PTX21372.1"/>
    <property type="molecule type" value="Genomic_DNA"/>
</dbReference>
<evidence type="ECO:0000256" key="1">
    <source>
        <dbReference type="SAM" id="SignalP"/>
    </source>
</evidence>
<organism evidence="2 3">
    <name type="scientific">Pontibacter mucosus</name>
    <dbReference type="NCBI Taxonomy" id="1649266"/>
    <lineage>
        <taxon>Bacteria</taxon>
        <taxon>Pseudomonadati</taxon>
        <taxon>Bacteroidota</taxon>
        <taxon>Cytophagia</taxon>
        <taxon>Cytophagales</taxon>
        <taxon>Hymenobacteraceae</taxon>
        <taxon>Pontibacter</taxon>
    </lineage>
</organism>
<keyword evidence="1" id="KW-0732">Signal</keyword>
<evidence type="ECO:0000313" key="2">
    <source>
        <dbReference type="EMBL" id="PTX21372.1"/>
    </source>
</evidence>
<evidence type="ECO:0000313" key="3">
    <source>
        <dbReference type="Proteomes" id="UP000244225"/>
    </source>
</evidence>
<dbReference type="NCBIfam" id="TIGR03519">
    <property type="entry name" value="T9SS_PorP_fam"/>
    <property type="match status" value="1"/>
</dbReference>
<proteinExistence type="predicted"/>
<dbReference type="InterPro" id="IPR019861">
    <property type="entry name" value="PorP/SprF_Bacteroidetes"/>
</dbReference>
<keyword evidence="3" id="KW-1185">Reference proteome</keyword>
<protein>
    <submittedName>
        <fullName evidence="2">Type IX secretion system PorP/SprF family membrane protein</fullName>
    </submittedName>
</protein>
<reference evidence="2 3" key="1">
    <citation type="submission" date="2018-04" db="EMBL/GenBank/DDBJ databases">
        <title>Genomic Encyclopedia of Archaeal and Bacterial Type Strains, Phase II (KMG-II): from individual species to whole genera.</title>
        <authorList>
            <person name="Goeker M."/>
        </authorList>
    </citation>
    <scope>NUCLEOTIDE SEQUENCE [LARGE SCALE GENOMIC DNA]</scope>
    <source>
        <strain evidence="2 3">DSM 100162</strain>
    </source>
</reference>
<dbReference type="Pfam" id="PF11751">
    <property type="entry name" value="PorP_SprF"/>
    <property type="match status" value="1"/>
</dbReference>
<name>A0A2T5YPZ4_9BACT</name>
<comment type="caution">
    <text evidence="2">The sequence shown here is derived from an EMBL/GenBank/DDBJ whole genome shotgun (WGS) entry which is preliminary data.</text>
</comment>
<sequence length="334" mass="36707">MNRFILCLCLAMLAGAVQAQNRRQLANFSQFRHYYNPALTGHEGTVLRAAYRNQWTGFKDAPKTILASGELDLQDAQGPSRPFAARTLGREQAGPTGARHGLGLILFHDQFGPTKETQAVLSYGAGVQLSERLSLRWGTGLSYTFYRLDGNSLTVDQVNDPRFADVLGSENRSGRADINIGLSLTGQHFYVGYALLDVTEGKVASSGNELLGDFYKRRHVAQVGFRQSITDLVGISLSGIYQHDSNQKSVTEGQVKAIYNNLFWVGGGYRHEMAYTLGAGLRLNQLGIGYTYETPTQDARAIDKSTNEVTLSFFLNPAGQSNGNGRKPSRLTIW</sequence>
<dbReference type="OrthoDB" id="978914at2"/>
<dbReference type="AlphaFoldDB" id="A0A2T5YPZ4"/>
<gene>
    <name evidence="2" type="ORF">C8N40_102348</name>
</gene>
<dbReference type="Proteomes" id="UP000244225">
    <property type="component" value="Unassembled WGS sequence"/>
</dbReference>